<evidence type="ECO:0000259" key="4">
    <source>
        <dbReference type="PROSITE" id="PS51186"/>
    </source>
</evidence>
<gene>
    <name evidence="5" type="ORF">DFR76_106116</name>
</gene>
<name>A0A370I3D5_9NOCA</name>
<evidence type="ECO:0000256" key="1">
    <source>
        <dbReference type="ARBA" id="ARBA00022679"/>
    </source>
</evidence>
<protein>
    <submittedName>
        <fullName evidence="5">Ribosomal protein S18 acetylase RimI-like enzyme</fullName>
    </submittedName>
</protein>
<keyword evidence="5" id="KW-0687">Ribonucleoprotein</keyword>
<keyword evidence="6" id="KW-1185">Reference proteome</keyword>
<dbReference type="PANTHER" id="PTHR43877">
    <property type="entry name" value="AMINOALKYLPHOSPHONATE N-ACETYLTRANSFERASE-RELATED-RELATED"/>
    <property type="match status" value="1"/>
</dbReference>
<dbReference type="SUPFAM" id="SSF55729">
    <property type="entry name" value="Acyl-CoA N-acyltransferases (Nat)"/>
    <property type="match status" value="1"/>
</dbReference>
<proteinExistence type="predicted"/>
<dbReference type="InterPro" id="IPR016181">
    <property type="entry name" value="Acyl_CoA_acyltransferase"/>
</dbReference>
<keyword evidence="2" id="KW-0012">Acyltransferase</keyword>
<dbReference type="Pfam" id="PF00583">
    <property type="entry name" value="Acetyltransf_1"/>
    <property type="match status" value="1"/>
</dbReference>
<dbReference type="EMBL" id="QQBC01000006">
    <property type="protein sequence ID" value="RDI65247.1"/>
    <property type="molecule type" value="Genomic_DNA"/>
</dbReference>
<sequence length="179" mass="19809">MSEPAREPSTQRASRGPKQGDVTIRTAVPADDRVLAELYRRAWSPISDVIPRPTPGNAFFPEPREAENYLVAEFGGRVVGYLRLAQPIPLPSGAHVRQIQGLAVDTTTRGRGIGTALLEEACAETRRQGGTRITLRVLATNVDARRLYERAGFVVEGVLRNEFRIEGRYVDDIVMARLL</sequence>
<evidence type="ECO:0000256" key="2">
    <source>
        <dbReference type="ARBA" id="ARBA00023315"/>
    </source>
</evidence>
<keyword evidence="1" id="KW-0808">Transferase</keyword>
<dbReference type="InterPro" id="IPR000182">
    <property type="entry name" value="GNAT_dom"/>
</dbReference>
<dbReference type="Gene3D" id="3.40.630.30">
    <property type="match status" value="1"/>
</dbReference>
<dbReference type="InterPro" id="IPR050832">
    <property type="entry name" value="Bact_Acetyltransf"/>
</dbReference>
<organism evidence="5 6">
    <name type="scientific">Nocardia pseudobrasiliensis</name>
    <dbReference type="NCBI Taxonomy" id="45979"/>
    <lineage>
        <taxon>Bacteria</taxon>
        <taxon>Bacillati</taxon>
        <taxon>Actinomycetota</taxon>
        <taxon>Actinomycetes</taxon>
        <taxon>Mycobacteriales</taxon>
        <taxon>Nocardiaceae</taxon>
        <taxon>Nocardia</taxon>
    </lineage>
</organism>
<accession>A0A370I3D5</accession>
<dbReference type="CDD" id="cd04301">
    <property type="entry name" value="NAT_SF"/>
    <property type="match status" value="1"/>
</dbReference>
<evidence type="ECO:0000313" key="5">
    <source>
        <dbReference type="EMBL" id="RDI65247.1"/>
    </source>
</evidence>
<feature type="region of interest" description="Disordered" evidence="3">
    <location>
        <begin position="1"/>
        <end position="21"/>
    </location>
</feature>
<comment type="caution">
    <text evidence="5">The sequence shown here is derived from an EMBL/GenBank/DDBJ whole genome shotgun (WGS) entry which is preliminary data.</text>
</comment>
<dbReference type="GO" id="GO:0016747">
    <property type="term" value="F:acyltransferase activity, transferring groups other than amino-acyl groups"/>
    <property type="evidence" value="ECO:0007669"/>
    <property type="project" value="InterPro"/>
</dbReference>
<dbReference type="AlphaFoldDB" id="A0A370I3D5"/>
<evidence type="ECO:0000256" key="3">
    <source>
        <dbReference type="SAM" id="MobiDB-lite"/>
    </source>
</evidence>
<reference evidence="5 6" key="1">
    <citation type="submission" date="2018-07" db="EMBL/GenBank/DDBJ databases">
        <title>Genomic Encyclopedia of Type Strains, Phase IV (KMG-IV): sequencing the most valuable type-strain genomes for metagenomic binning, comparative biology and taxonomic classification.</title>
        <authorList>
            <person name="Goeker M."/>
        </authorList>
    </citation>
    <scope>NUCLEOTIDE SEQUENCE [LARGE SCALE GENOMIC DNA]</scope>
    <source>
        <strain evidence="5 6">DSM 44290</strain>
    </source>
</reference>
<dbReference type="PROSITE" id="PS51186">
    <property type="entry name" value="GNAT"/>
    <property type="match status" value="1"/>
</dbReference>
<keyword evidence="5" id="KW-0689">Ribosomal protein</keyword>
<evidence type="ECO:0000313" key="6">
    <source>
        <dbReference type="Proteomes" id="UP000254869"/>
    </source>
</evidence>
<dbReference type="STRING" id="1210086.GCA_001613105_06781"/>
<dbReference type="GO" id="GO:0005840">
    <property type="term" value="C:ribosome"/>
    <property type="evidence" value="ECO:0007669"/>
    <property type="project" value="UniProtKB-KW"/>
</dbReference>
<dbReference type="Proteomes" id="UP000254869">
    <property type="component" value="Unassembled WGS sequence"/>
</dbReference>
<feature type="domain" description="N-acetyltransferase" evidence="4">
    <location>
        <begin position="22"/>
        <end position="179"/>
    </location>
</feature>